<comment type="catalytic activity">
    <reaction evidence="6">
        <text>hydrogencarbonate + H(+) = CO2 + H2O</text>
        <dbReference type="Rhea" id="RHEA:10748"/>
        <dbReference type="ChEBI" id="CHEBI:15377"/>
        <dbReference type="ChEBI" id="CHEBI:15378"/>
        <dbReference type="ChEBI" id="CHEBI:16526"/>
        <dbReference type="ChEBI" id="CHEBI:17544"/>
        <dbReference type="EC" id="4.2.1.1"/>
    </reaction>
</comment>
<protein>
    <recommendedName>
        <fullName evidence="2 6">Carbonic anhydrase</fullName>
        <ecNumber evidence="2 6">4.2.1.1</ecNumber>
    </recommendedName>
</protein>
<evidence type="ECO:0000259" key="7">
    <source>
        <dbReference type="PROSITE" id="PS51144"/>
    </source>
</evidence>
<organism evidence="8 9">
    <name type="scientific">Salvia divinorum</name>
    <name type="common">Maria pastora</name>
    <name type="synonym">Diviner's sage</name>
    <dbReference type="NCBI Taxonomy" id="28513"/>
    <lineage>
        <taxon>Eukaryota</taxon>
        <taxon>Viridiplantae</taxon>
        <taxon>Streptophyta</taxon>
        <taxon>Embryophyta</taxon>
        <taxon>Tracheophyta</taxon>
        <taxon>Spermatophyta</taxon>
        <taxon>Magnoliopsida</taxon>
        <taxon>eudicotyledons</taxon>
        <taxon>Gunneridae</taxon>
        <taxon>Pentapetalae</taxon>
        <taxon>asterids</taxon>
        <taxon>lamiids</taxon>
        <taxon>Lamiales</taxon>
        <taxon>Lamiaceae</taxon>
        <taxon>Nepetoideae</taxon>
        <taxon>Mentheae</taxon>
        <taxon>Salviinae</taxon>
        <taxon>Salvia</taxon>
        <taxon>Salvia subgen. Calosphace</taxon>
    </lineage>
</organism>
<evidence type="ECO:0000256" key="4">
    <source>
        <dbReference type="ARBA" id="ARBA00022833"/>
    </source>
</evidence>
<dbReference type="AlphaFoldDB" id="A0ABD1GB60"/>
<evidence type="ECO:0000256" key="3">
    <source>
        <dbReference type="ARBA" id="ARBA00022723"/>
    </source>
</evidence>
<feature type="signal peptide" evidence="6">
    <location>
        <begin position="1"/>
        <end position="23"/>
    </location>
</feature>
<dbReference type="GO" id="GO:0004089">
    <property type="term" value="F:carbonate dehydratase activity"/>
    <property type="evidence" value="ECO:0007669"/>
    <property type="project" value="UniProtKB-UniRule"/>
</dbReference>
<proteinExistence type="inferred from homology"/>
<dbReference type="SMART" id="SM01057">
    <property type="entry name" value="Carb_anhydrase"/>
    <property type="match status" value="1"/>
</dbReference>
<dbReference type="InterPro" id="IPR023561">
    <property type="entry name" value="Carbonic_anhydrase_a-class"/>
</dbReference>
<evidence type="ECO:0000256" key="1">
    <source>
        <dbReference type="ARBA" id="ARBA00001947"/>
    </source>
</evidence>
<dbReference type="EC" id="4.2.1.1" evidence="2 6"/>
<dbReference type="PANTHER" id="PTHR18952">
    <property type="entry name" value="CARBONIC ANHYDRASE"/>
    <property type="match status" value="1"/>
</dbReference>
<comment type="function">
    <text evidence="6">Reversible hydration of carbon dioxide.</text>
</comment>
<dbReference type="InterPro" id="IPR041891">
    <property type="entry name" value="Alpha_CA_prokaryot-like"/>
</dbReference>
<dbReference type="EMBL" id="JBEAFC010000009">
    <property type="protein sequence ID" value="KAL1541332.1"/>
    <property type="molecule type" value="Genomic_DNA"/>
</dbReference>
<comment type="caution">
    <text evidence="8">The sequence shown here is derived from an EMBL/GenBank/DDBJ whole genome shotgun (WGS) entry which is preliminary data.</text>
</comment>
<dbReference type="GO" id="GO:0008270">
    <property type="term" value="F:zinc ion binding"/>
    <property type="evidence" value="ECO:0007669"/>
    <property type="project" value="UniProtKB-UniRule"/>
</dbReference>
<dbReference type="InterPro" id="IPR036398">
    <property type="entry name" value="CA_dom_sf"/>
</dbReference>
<evidence type="ECO:0000313" key="8">
    <source>
        <dbReference type="EMBL" id="KAL1541332.1"/>
    </source>
</evidence>
<dbReference type="Gene3D" id="3.10.200.10">
    <property type="entry name" value="Alpha carbonic anhydrase"/>
    <property type="match status" value="1"/>
</dbReference>
<dbReference type="PANTHER" id="PTHR18952:SF201">
    <property type="entry name" value="CARBONIC ANHYDRASE"/>
    <property type="match status" value="1"/>
</dbReference>
<dbReference type="PROSITE" id="PS51144">
    <property type="entry name" value="ALPHA_CA_2"/>
    <property type="match status" value="1"/>
</dbReference>
<comment type="similarity">
    <text evidence="6">Belongs to the alpha-carbonic anhydrase family.</text>
</comment>
<keyword evidence="9" id="KW-1185">Reference proteome</keyword>
<dbReference type="PROSITE" id="PS00162">
    <property type="entry name" value="ALPHA_CA_1"/>
    <property type="match status" value="1"/>
</dbReference>
<evidence type="ECO:0000256" key="2">
    <source>
        <dbReference type="ARBA" id="ARBA00012925"/>
    </source>
</evidence>
<keyword evidence="6" id="KW-0732">Signal</keyword>
<feature type="domain" description="Alpha-carbonic anhydrase" evidence="7">
    <location>
        <begin position="30"/>
        <end position="267"/>
    </location>
</feature>
<dbReference type="Proteomes" id="UP001567538">
    <property type="component" value="Unassembled WGS sequence"/>
</dbReference>
<evidence type="ECO:0000256" key="6">
    <source>
        <dbReference type="RuleBase" id="RU367011"/>
    </source>
</evidence>
<dbReference type="Pfam" id="PF00194">
    <property type="entry name" value="Carb_anhydrase"/>
    <property type="match status" value="1"/>
</dbReference>
<feature type="chain" id="PRO_5044527094" description="Carbonic anhydrase" evidence="6">
    <location>
        <begin position="24"/>
        <end position="272"/>
    </location>
</feature>
<comment type="cofactor">
    <cofactor evidence="1 6">
        <name>Zn(2+)</name>
        <dbReference type="ChEBI" id="CHEBI:29105"/>
    </cofactor>
</comment>
<gene>
    <name evidence="8" type="ORF">AAHA92_25569</name>
</gene>
<keyword evidence="3 6" id="KW-0479">Metal-binding</keyword>
<name>A0ABD1GB60_SALDI</name>
<evidence type="ECO:0000313" key="9">
    <source>
        <dbReference type="Proteomes" id="UP001567538"/>
    </source>
</evidence>
<keyword evidence="5 6" id="KW-0456">Lyase</keyword>
<dbReference type="SUPFAM" id="SSF51069">
    <property type="entry name" value="Carbonic anhydrase"/>
    <property type="match status" value="1"/>
</dbReference>
<evidence type="ECO:0000256" key="5">
    <source>
        <dbReference type="ARBA" id="ARBA00023239"/>
    </source>
</evidence>
<dbReference type="InterPro" id="IPR018338">
    <property type="entry name" value="Carbonic_anhydrase_a-class_CS"/>
</dbReference>
<dbReference type="CDD" id="cd03124">
    <property type="entry name" value="alpha_CA_prokaryotic_like"/>
    <property type="match status" value="1"/>
</dbReference>
<accession>A0ABD1GB60</accession>
<keyword evidence="4 6" id="KW-0862">Zinc</keyword>
<reference evidence="8 9" key="1">
    <citation type="submission" date="2024-06" db="EMBL/GenBank/DDBJ databases">
        <title>A chromosome level genome sequence of Diviner's sage (Salvia divinorum).</title>
        <authorList>
            <person name="Ford S.A."/>
            <person name="Ro D.-K."/>
            <person name="Ness R.W."/>
            <person name="Phillips M.A."/>
        </authorList>
    </citation>
    <scope>NUCLEOTIDE SEQUENCE [LARGE SCALE GENOMIC DNA]</scope>
    <source>
        <strain evidence="8">SAF-2024a</strain>
        <tissue evidence="8">Leaf</tissue>
    </source>
</reference>
<sequence length="272" mass="31014">MKRSSNPILILLLILTASESSTAQEVEDEREFDYTENGEKGPAKWGEIKKEWSECSNGTMQSPIDLSNERVRIISDEEKKINYRAANATVKNRGHDIHIEWFGDGGSVVINGSDYPLRQAHWHSPSEHTIHGKSYDMELHLVHLSTDPNLQNKIYVLGVLYKIGKPDKFLSKFITSIRSMIDKKDEEVAVGMIDATDINVHNKKYYRYMGSLTVPPCTQGVIWTINKKVRTVSMDQVKLLREAVHDYAEKNARPLQPKNSRDIFICSPVDEI</sequence>
<dbReference type="InterPro" id="IPR001148">
    <property type="entry name" value="CA_dom"/>
</dbReference>